<evidence type="ECO:0000259" key="6">
    <source>
        <dbReference type="PROSITE" id="PS50863"/>
    </source>
</evidence>
<evidence type="ECO:0000313" key="7">
    <source>
        <dbReference type="EMBL" id="KAH8492145.1"/>
    </source>
</evidence>
<keyword evidence="4" id="KW-0804">Transcription</keyword>
<organism evidence="7 8">
    <name type="scientific">Populus deltoides</name>
    <name type="common">Eastern poplar</name>
    <name type="synonym">Eastern cottonwood</name>
    <dbReference type="NCBI Taxonomy" id="3696"/>
    <lineage>
        <taxon>Eukaryota</taxon>
        <taxon>Viridiplantae</taxon>
        <taxon>Streptophyta</taxon>
        <taxon>Embryophyta</taxon>
        <taxon>Tracheophyta</taxon>
        <taxon>Spermatophyta</taxon>
        <taxon>Magnoliopsida</taxon>
        <taxon>eudicotyledons</taxon>
        <taxon>Gunneridae</taxon>
        <taxon>Pentapetalae</taxon>
        <taxon>rosids</taxon>
        <taxon>fabids</taxon>
        <taxon>Malpighiales</taxon>
        <taxon>Salicaceae</taxon>
        <taxon>Saliceae</taxon>
        <taxon>Populus</taxon>
    </lineage>
</organism>
<dbReference type="Pfam" id="PF02362">
    <property type="entry name" value="B3"/>
    <property type="match status" value="1"/>
</dbReference>
<keyword evidence="3" id="KW-0238">DNA-binding</keyword>
<comment type="subcellular location">
    <subcellularLocation>
        <location evidence="1">Nucleus</location>
    </subcellularLocation>
</comment>
<comment type="caution">
    <text evidence="7">The sequence shown here is derived from an EMBL/GenBank/DDBJ whole genome shotgun (WGS) entry which is preliminary data.</text>
</comment>
<keyword evidence="2" id="KW-0805">Transcription regulation</keyword>
<accession>A0A8T2XF21</accession>
<dbReference type="PANTHER" id="PTHR31140">
    <property type="entry name" value="B3 DOMAIN-CONTAINING TRANSCRIPTION FACTOR ABI3"/>
    <property type="match status" value="1"/>
</dbReference>
<dbReference type="Proteomes" id="UP000807159">
    <property type="component" value="Chromosome 12"/>
</dbReference>
<evidence type="ECO:0000256" key="5">
    <source>
        <dbReference type="ARBA" id="ARBA00023242"/>
    </source>
</evidence>
<protein>
    <recommendedName>
        <fullName evidence="6">TF-B3 domain-containing protein</fullName>
    </recommendedName>
</protein>
<evidence type="ECO:0000256" key="4">
    <source>
        <dbReference type="ARBA" id="ARBA00023163"/>
    </source>
</evidence>
<name>A0A8T2XF21_POPDE</name>
<dbReference type="SMART" id="SM01019">
    <property type="entry name" value="B3"/>
    <property type="match status" value="1"/>
</dbReference>
<proteinExistence type="predicted"/>
<sequence length="157" mass="17261">MENFAKILSKTDVQKRLSVPTKYLSSLPSFNGDRSVEFQAMDESGCVWAFKCSTRRKRHPKPVLTKGWLAFVACKNLKAGDKVAFYKLKNKCRTATHVCKLLTVSASVQAAKKLSLLLLISGKAAVPFIAFPLLIKDASAAGYAFPFGHGCKNLIYS</sequence>
<keyword evidence="5" id="KW-0539">Nucleus</keyword>
<evidence type="ECO:0000313" key="8">
    <source>
        <dbReference type="Proteomes" id="UP000807159"/>
    </source>
</evidence>
<evidence type="ECO:0000256" key="1">
    <source>
        <dbReference type="ARBA" id="ARBA00004123"/>
    </source>
</evidence>
<dbReference type="PANTHER" id="PTHR31140:SF145">
    <property type="entry name" value="TF-B3 DOMAIN-CONTAINING PROTEIN"/>
    <property type="match status" value="1"/>
</dbReference>
<dbReference type="PROSITE" id="PS50863">
    <property type="entry name" value="B3"/>
    <property type="match status" value="1"/>
</dbReference>
<gene>
    <name evidence="7" type="ORF">H0E87_021653</name>
</gene>
<dbReference type="AlphaFoldDB" id="A0A8T2XF21"/>
<dbReference type="GO" id="GO:0003677">
    <property type="term" value="F:DNA binding"/>
    <property type="evidence" value="ECO:0007669"/>
    <property type="project" value="UniProtKB-KW"/>
</dbReference>
<dbReference type="InterPro" id="IPR015300">
    <property type="entry name" value="DNA-bd_pseudobarrel_sf"/>
</dbReference>
<dbReference type="GO" id="GO:0003700">
    <property type="term" value="F:DNA-binding transcription factor activity"/>
    <property type="evidence" value="ECO:0007669"/>
    <property type="project" value="InterPro"/>
</dbReference>
<dbReference type="Gene3D" id="2.40.330.10">
    <property type="entry name" value="DNA-binding pseudobarrel domain"/>
    <property type="match status" value="1"/>
</dbReference>
<reference evidence="7" key="1">
    <citation type="journal article" date="2021" name="J. Hered.">
        <title>Genome Assembly of Salicaceae Populus deltoides (Eastern Cottonwood) I-69 Based on Nanopore Sequencing and Hi-C Technologies.</title>
        <authorList>
            <person name="Bai S."/>
            <person name="Wu H."/>
            <person name="Zhang J."/>
            <person name="Pan Z."/>
            <person name="Zhao W."/>
            <person name="Li Z."/>
            <person name="Tong C."/>
        </authorList>
    </citation>
    <scope>NUCLEOTIDE SEQUENCE</scope>
    <source>
        <tissue evidence="7">Leaf</tissue>
    </source>
</reference>
<feature type="domain" description="TF-B3" evidence="6">
    <location>
        <begin position="2"/>
        <end position="105"/>
    </location>
</feature>
<dbReference type="CDD" id="cd10017">
    <property type="entry name" value="B3_DNA"/>
    <property type="match status" value="1"/>
</dbReference>
<dbReference type="InterPro" id="IPR044800">
    <property type="entry name" value="LEC2-like"/>
</dbReference>
<keyword evidence="8" id="KW-1185">Reference proteome</keyword>
<evidence type="ECO:0000256" key="3">
    <source>
        <dbReference type="ARBA" id="ARBA00023125"/>
    </source>
</evidence>
<dbReference type="InterPro" id="IPR003340">
    <property type="entry name" value="B3_DNA-bd"/>
</dbReference>
<dbReference type="SUPFAM" id="SSF101936">
    <property type="entry name" value="DNA-binding pseudobarrel domain"/>
    <property type="match status" value="1"/>
</dbReference>
<dbReference type="EMBL" id="JACEGQ020000012">
    <property type="protein sequence ID" value="KAH8492145.1"/>
    <property type="molecule type" value="Genomic_DNA"/>
</dbReference>
<dbReference type="GO" id="GO:0005634">
    <property type="term" value="C:nucleus"/>
    <property type="evidence" value="ECO:0007669"/>
    <property type="project" value="UniProtKB-SubCell"/>
</dbReference>
<evidence type="ECO:0000256" key="2">
    <source>
        <dbReference type="ARBA" id="ARBA00023015"/>
    </source>
</evidence>